<dbReference type="InterPro" id="IPR036736">
    <property type="entry name" value="ACP-like_sf"/>
</dbReference>
<evidence type="ECO:0000313" key="1">
    <source>
        <dbReference type="EMBL" id="KAB4109131.1"/>
    </source>
</evidence>
<reference evidence="7 8" key="2">
    <citation type="journal article" date="2019" name="Nat. Med.">
        <title>A library of human gut bacterial isolates paired with longitudinal multiomics data enables mechanistic microbiome research.</title>
        <authorList>
            <person name="Poyet M."/>
            <person name="Groussin M."/>
            <person name="Gibbons S.M."/>
            <person name="Avila-Pacheco J."/>
            <person name="Jiang X."/>
            <person name="Kearney S.M."/>
            <person name="Perrotta A.R."/>
            <person name="Berdy B."/>
            <person name="Zhao S."/>
            <person name="Lieberman T.D."/>
            <person name="Swanson P.K."/>
            <person name="Smith M."/>
            <person name="Roesemann S."/>
            <person name="Alexander J.E."/>
            <person name="Rich S.A."/>
            <person name="Livny J."/>
            <person name="Vlamakis H."/>
            <person name="Clish C."/>
            <person name="Bullock K."/>
            <person name="Deik A."/>
            <person name="Scott J."/>
            <person name="Pierce K.A."/>
            <person name="Xavier R.J."/>
            <person name="Alm E.J."/>
        </authorList>
    </citation>
    <scope>NUCLEOTIDE SEQUENCE [LARGE SCALE GENOMIC DNA]</scope>
    <source>
        <strain evidence="3 9">BIOML-A21</strain>
        <strain evidence="1 8">BIOML-A36</strain>
        <strain evidence="2 7">BIOML-A37</strain>
    </source>
</reference>
<dbReference type="Proteomes" id="UP000441711">
    <property type="component" value="Unassembled WGS sequence"/>
</dbReference>
<dbReference type="EMBL" id="WCUQ01000005">
    <property type="protein sequence ID" value="KAB4124926.1"/>
    <property type="molecule type" value="Genomic_DNA"/>
</dbReference>
<proteinExistence type="predicted"/>
<dbReference type="AlphaFoldDB" id="A0A413NQH9"/>
<reference evidence="4" key="3">
    <citation type="submission" date="2022-10" db="EMBL/GenBank/DDBJ databases">
        <title>Human gut microbiome strain richness.</title>
        <authorList>
            <person name="Chen-Liaw A."/>
        </authorList>
    </citation>
    <scope>NUCLEOTIDE SEQUENCE</scope>
    <source>
        <strain evidence="4">1001713st1_F9_1001713B170221_170320</strain>
    </source>
</reference>
<evidence type="ECO:0000313" key="4">
    <source>
        <dbReference type="EMBL" id="MDC1900459.1"/>
    </source>
</evidence>
<dbReference type="SUPFAM" id="SSF47336">
    <property type="entry name" value="ACP-like"/>
    <property type="match status" value="1"/>
</dbReference>
<sequence length="81" mass="9373">MANIEKYNAAFIEVFGVTEEVLNESFSKENTEEWDSVHQLNIISILEESFDIMFEPEEIMELISYGKGIEILGRYGIDLYS</sequence>
<name>A0A413NQH9_BACUN</name>
<evidence type="ECO:0000313" key="2">
    <source>
        <dbReference type="EMBL" id="KAB4124926.1"/>
    </source>
</evidence>
<dbReference type="Proteomes" id="UP000283684">
    <property type="component" value="Unassembled WGS sequence"/>
</dbReference>
<dbReference type="Proteomes" id="UP001222603">
    <property type="component" value="Unassembled WGS sequence"/>
</dbReference>
<evidence type="ECO:0000313" key="8">
    <source>
        <dbReference type="Proteomes" id="UP000441711"/>
    </source>
</evidence>
<dbReference type="EMBL" id="QSEE01000002">
    <property type="protein sequence ID" value="RGZ50816.1"/>
    <property type="molecule type" value="Genomic_DNA"/>
</dbReference>
<reference evidence="5 6" key="1">
    <citation type="submission" date="2018-08" db="EMBL/GenBank/DDBJ databases">
        <title>A genome reference for cultivated species of the human gut microbiota.</title>
        <authorList>
            <person name="Zou Y."/>
            <person name="Xue W."/>
            <person name="Luo G."/>
        </authorList>
    </citation>
    <scope>NUCLEOTIDE SEQUENCE [LARGE SCALE GENOMIC DNA]</scope>
    <source>
        <strain evidence="5 6">AM50-4</strain>
    </source>
</reference>
<dbReference type="RefSeq" id="WP_117958638.1">
    <property type="nucleotide sequence ID" value="NZ_CAXSUA010000006.1"/>
</dbReference>
<comment type="caution">
    <text evidence="5">The sequence shown here is derived from an EMBL/GenBank/DDBJ whole genome shotgun (WGS) entry which is preliminary data.</text>
</comment>
<dbReference type="EMBL" id="WCUA01000009">
    <property type="protein sequence ID" value="KAB4185469.1"/>
    <property type="molecule type" value="Genomic_DNA"/>
</dbReference>
<evidence type="ECO:0000313" key="9">
    <source>
        <dbReference type="Proteomes" id="UP000442334"/>
    </source>
</evidence>
<evidence type="ECO:0000313" key="7">
    <source>
        <dbReference type="Proteomes" id="UP000438773"/>
    </source>
</evidence>
<dbReference type="EMBL" id="JAQNSI010000211">
    <property type="protein sequence ID" value="MDC1900459.1"/>
    <property type="molecule type" value="Genomic_DNA"/>
</dbReference>
<evidence type="ECO:0000313" key="6">
    <source>
        <dbReference type="Proteomes" id="UP000283684"/>
    </source>
</evidence>
<gene>
    <name evidence="5" type="ORF">DW988_02920</name>
    <name evidence="3" type="ORF">GAQ34_10490</name>
    <name evidence="1" type="ORF">GAQ70_11345</name>
    <name evidence="2" type="ORF">GAQ75_10105</name>
    <name evidence="4" type="ORF">POZ10_07490</name>
</gene>
<dbReference type="Proteomes" id="UP000442334">
    <property type="component" value="Unassembled WGS sequence"/>
</dbReference>
<dbReference type="Proteomes" id="UP000438773">
    <property type="component" value="Unassembled WGS sequence"/>
</dbReference>
<protein>
    <submittedName>
        <fullName evidence="5">Acyl carrier protein</fullName>
    </submittedName>
</protein>
<accession>A0A413NQH9</accession>
<dbReference type="EMBL" id="WCUP01000007">
    <property type="protein sequence ID" value="KAB4109131.1"/>
    <property type="molecule type" value="Genomic_DNA"/>
</dbReference>
<evidence type="ECO:0000313" key="5">
    <source>
        <dbReference type="EMBL" id="RGZ50816.1"/>
    </source>
</evidence>
<organism evidence="5 6">
    <name type="scientific">Bacteroides uniformis</name>
    <dbReference type="NCBI Taxonomy" id="820"/>
    <lineage>
        <taxon>Bacteria</taxon>
        <taxon>Pseudomonadati</taxon>
        <taxon>Bacteroidota</taxon>
        <taxon>Bacteroidia</taxon>
        <taxon>Bacteroidales</taxon>
        <taxon>Bacteroidaceae</taxon>
        <taxon>Bacteroides</taxon>
    </lineage>
</organism>
<dbReference type="Gene3D" id="1.10.1200.10">
    <property type="entry name" value="ACP-like"/>
    <property type="match status" value="1"/>
</dbReference>
<evidence type="ECO:0000313" key="3">
    <source>
        <dbReference type="EMBL" id="KAB4185469.1"/>
    </source>
</evidence>